<sequence>MEVRLDFILSTLMMAFAFVEGDWTTNCPNSCKCIWSDGKKTAECQDAGFSAVPGTLSPELQIINLNHNNLHSLPSQTFKSVNLFHLHKIYMRNCSIELIDKNALSGMVVLIEIDLSHNNIRTLHSDLFRECEKIREVRLSNNPIQKLEDGLFSNLEFLQTVDFTGCHLHEIGSQVFWNVPALTTLELKGNRFTHLQLSAVEHLHKLKNFGLTDNPWNCDCKLRPLRNWVVKRNLYSIPTGCREPLQIKDTLWNEVTDPDQFACKPRVVSLTREPRGILACLVEGDPLPTVTWTFNNKLVTNYSFLASDFVVQESLLQNGGKWSNLTLRNTRGKDNGEYKCIAKSYGGQAELGKEVKFDPYATGNSYYGSSDGSYDNWLLLAGSIIGALLLILIVLFVKCYVCKRRGTGQRCKKDKESVNGSVTHVIDSEEKTLINVINPLQKPPRTVNTSANSSETEFHESNMSQYNENGSIKGKQLSAPDSPFNLSFLLRVNA</sequence>
<dbReference type="InterPro" id="IPR032675">
    <property type="entry name" value="LRR_dom_sf"/>
</dbReference>
<dbReference type="SUPFAM" id="SSF52058">
    <property type="entry name" value="L domain-like"/>
    <property type="match status" value="1"/>
</dbReference>
<dbReference type="Pfam" id="PF13306">
    <property type="entry name" value="LRR_5"/>
    <property type="match status" value="1"/>
</dbReference>
<evidence type="ECO:0000256" key="4">
    <source>
        <dbReference type="ARBA" id="ARBA00023157"/>
    </source>
</evidence>
<dbReference type="FunFam" id="3.80.10.10:FF:000082">
    <property type="entry name" value="Leucine-rich repeat-containing 24"/>
    <property type="match status" value="1"/>
</dbReference>
<dbReference type="SUPFAM" id="SSF48726">
    <property type="entry name" value="Immunoglobulin"/>
    <property type="match status" value="1"/>
</dbReference>
<feature type="signal peptide" evidence="6">
    <location>
        <begin position="1"/>
        <end position="21"/>
    </location>
</feature>
<evidence type="ECO:0000313" key="9">
    <source>
        <dbReference type="Proteomes" id="UP001372834"/>
    </source>
</evidence>
<evidence type="ECO:0000259" key="7">
    <source>
        <dbReference type="PROSITE" id="PS50835"/>
    </source>
</evidence>
<feature type="domain" description="Ig-like" evidence="7">
    <location>
        <begin position="265"/>
        <end position="356"/>
    </location>
</feature>
<dbReference type="SMART" id="SM00369">
    <property type="entry name" value="LRR_TYP"/>
    <property type="match status" value="6"/>
</dbReference>
<dbReference type="InterPro" id="IPR026906">
    <property type="entry name" value="LRR_5"/>
</dbReference>
<dbReference type="InterPro" id="IPR036179">
    <property type="entry name" value="Ig-like_dom_sf"/>
</dbReference>
<dbReference type="InterPro" id="IPR001611">
    <property type="entry name" value="Leu-rich_rpt"/>
</dbReference>
<dbReference type="CDD" id="cd00096">
    <property type="entry name" value="Ig"/>
    <property type="match status" value="1"/>
</dbReference>
<dbReference type="Gene3D" id="3.80.10.10">
    <property type="entry name" value="Ribonuclease Inhibitor"/>
    <property type="match status" value="2"/>
</dbReference>
<proteinExistence type="predicted"/>
<keyword evidence="5" id="KW-1133">Transmembrane helix</keyword>
<evidence type="ECO:0000256" key="1">
    <source>
        <dbReference type="ARBA" id="ARBA00022614"/>
    </source>
</evidence>
<dbReference type="InterPro" id="IPR007110">
    <property type="entry name" value="Ig-like_dom"/>
</dbReference>
<feature type="chain" id="PRO_5042831824" description="Ig-like domain-containing protein" evidence="6">
    <location>
        <begin position="22"/>
        <end position="494"/>
    </location>
</feature>
<dbReference type="PROSITE" id="PS51450">
    <property type="entry name" value="LRR"/>
    <property type="match status" value="1"/>
</dbReference>
<organism evidence="8 9">
    <name type="scientific">Polyplax serrata</name>
    <name type="common">Common mouse louse</name>
    <dbReference type="NCBI Taxonomy" id="468196"/>
    <lineage>
        <taxon>Eukaryota</taxon>
        <taxon>Metazoa</taxon>
        <taxon>Ecdysozoa</taxon>
        <taxon>Arthropoda</taxon>
        <taxon>Hexapoda</taxon>
        <taxon>Insecta</taxon>
        <taxon>Pterygota</taxon>
        <taxon>Neoptera</taxon>
        <taxon>Paraneoptera</taxon>
        <taxon>Psocodea</taxon>
        <taxon>Troctomorpha</taxon>
        <taxon>Phthiraptera</taxon>
        <taxon>Anoplura</taxon>
        <taxon>Polyplacidae</taxon>
        <taxon>Polyplax</taxon>
    </lineage>
</organism>
<keyword evidence="3" id="KW-0677">Repeat</keyword>
<evidence type="ECO:0000256" key="6">
    <source>
        <dbReference type="SAM" id="SignalP"/>
    </source>
</evidence>
<keyword evidence="5" id="KW-0812">Transmembrane</keyword>
<evidence type="ECO:0000256" key="5">
    <source>
        <dbReference type="SAM" id="Phobius"/>
    </source>
</evidence>
<name>A0AAN8NR43_POLSC</name>
<dbReference type="PROSITE" id="PS50835">
    <property type="entry name" value="IG_LIKE"/>
    <property type="match status" value="1"/>
</dbReference>
<dbReference type="InterPro" id="IPR003591">
    <property type="entry name" value="Leu-rich_rpt_typical-subtyp"/>
</dbReference>
<gene>
    <name evidence="8" type="ORF">RUM43_005936</name>
</gene>
<dbReference type="InterPro" id="IPR013783">
    <property type="entry name" value="Ig-like_fold"/>
</dbReference>
<accession>A0AAN8NR43</accession>
<feature type="transmembrane region" description="Helical" evidence="5">
    <location>
        <begin position="377"/>
        <end position="397"/>
    </location>
</feature>
<protein>
    <recommendedName>
        <fullName evidence="7">Ig-like domain-containing protein</fullName>
    </recommendedName>
</protein>
<dbReference type="Gene3D" id="2.60.40.10">
    <property type="entry name" value="Immunoglobulins"/>
    <property type="match status" value="1"/>
</dbReference>
<evidence type="ECO:0000256" key="3">
    <source>
        <dbReference type="ARBA" id="ARBA00022737"/>
    </source>
</evidence>
<keyword evidence="5" id="KW-0472">Membrane</keyword>
<dbReference type="Pfam" id="PF13927">
    <property type="entry name" value="Ig_3"/>
    <property type="match status" value="1"/>
</dbReference>
<keyword evidence="4" id="KW-1015">Disulfide bond</keyword>
<dbReference type="EMBL" id="JAWJWE010000037">
    <property type="protein sequence ID" value="KAK6625637.1"/>
    <property type="molecule type" value="Genomic_DNA"/>
</dbReference>
<evidence type="ECO:0000313" key="8">
    <source>
        <dbReference type="EMBL" id="KAK6625637.1"/>
    </source>
</evidence>
<dbReference type="AlphaFoldDB" id="A0AAN8NR43"/>
<reference evidence="8 9" key="1">
    <citation type="submission" date="2023-10" db="EMBL/GenBank/DDBJ databases">
        <title>Genomes of two closely related lineages of the louse Polyplax serrata with different host specificities.</title>
        <authorList>
            <person name="Martinu J."/>
            <person name="Tarabai H."/>
            <person name="Stefka J."/>
            <person name="Hypsa V."/>
        </authorList>
    </citation>
    <scope>NUCLEOTIDE SEQUENCE [LARGE SCALE GENOMIC DNA]</scope>
    <source>
        <strain evidence="8">HR10_N</strain>
    </source>
</reference>
<dbReference type="PANTHER" id="PTHR24366:SF136">
    <property type="entry name" value="KEKKON 1, ISOFORM B"/>
    <property type="match status" value="1"/>
</dbReference>
<keyword evidence="2 6" id="KW-0732">Signal</keyword>
<evidence type="ECO:0000256" key="2">
    <source>
        <dbReference type="ARBA" id="ARBA00022729"/>
    </source>
</evidence>
<dbReference type="PANTHER" id="PTHR24366">
    <property type="entry name" value="IG(IMMUNOGLOBULIN) AND LRR(LEUCINE RICH REPEAT) DOMAINS"/>
    <property type="match status" value="1"/>
</dbReference>
<comment type="caution">
    <text evidence="8">The sequence shown here is derived from an EMBL/GenBank/DDBJ whole genome shotgun (WGS) entry which is preliminary data.</text>
</comment>
<dbReference type="Proteomes" id="UP001372834">
    <property type="component" value="Unassembled WGS sequence"/>
</dbReference>
<keyword evidence="1" id="KW-0433">Leucine-rich repeat</keyword>